<evidence type="ECO:0000256" key="3">
    <source>
        <dbReference type="ARBA" id="ARBA00022763"/>
    </source>
</evidence>
<proteinExistence type="inferred from homology"/>
<evidence type="ECO:0000256" key="1">
    <source>
        <dbReference type="ARBA" id="ARBA00008136"/>
    </source>
</evidence>
<dbReference type="PANTHER" id="PTHR13604">
    <property type="entry name" value="DC12-RELATED"/>
    <property type="match status" value="1"/>
</dbReference>
<evidence type="ECO:0000313" key="10">
    <source>
        <dbReference type="Proteomes" id="UP001629230"/>
    </source>
</evidence>
<keyword evidence="2 8" id="KW-0645">Protease</keyword>
<keyword evidence="6" id="KW-0238">DNA-binding</keyword>
<dbReference type="EMBL" id="JAQQEZ010000065">
    <property type="protein sequence ID" value="MFM0007620.1"/>
    <property type="molecule type" value="Genomic_DNA"/>
</dbReference>
<feature type="non-terminal residue" evidence="9">
    <location>
        <position position="1"/>
    </location>
</feature>
<keyword evidence="3" id="KW-0227">DNA damage</keyword>
<evidence type="ECO:0000313" key="9">
    <source>
        <dbReference type="EMBL" id="MFM0007620.1"/>
    </source>
</evidence>
<dbReference type="InterPro" id="IPR036590">
    <property type="entry name" value="SRAP-like"/>
</dbReference>
<evidence type="ECO:0000256" key="5">
    <source>
        <dbReference type="ARBA" id="ARBA00023124"/>
    </source>
</evidence>
<dbReference type="RefSeq" id="WP_408182309.1">
    <property type="nucleotide sequence ID" value="NZ_JAQQEZ010000065.1"/>
</dbReference>
<comment type="caution">
    <text evidence="9">The sequence shown here is derived from an EMBL/GenBank/DDBJ whole genome shotgun (WGS) entry which is preliminary data.</text>
</comment>
<accession>A0ABW9B3Z5</accession>
<organism evidence="9 10">
    <name type="scientific">Paraburkholderia dipogonis</name>
    <dbReference type="NCBI Taxonomy" id="1211383"/>
    <lineage>
        <taxon>Bacteria</taxon>
        <taxon>Pseudomonadati</taxon>
        <taxon>Pseudomonadota</taxon>
        <taxon>Betaproteobacteria</taxon>
        <taxon>Burkholderiales</taxon>
        <taxon>Burkholderiaceae</taxon>
        <taxon>Paraburkholderia</taxon>
    </lineage>
</organism>
<dbReference type="PANTHER" id="PTHR13604:SF0">
    <property type="entry name" value="ABASIC SITE PROCESSING PROTEIN HMCES"/>
    <property type="match status" value="1"/>
</dbReference>
<name>A0ABW9B3Z5_9BURK</name>
<dbReference type="EC" id="3.4.-.-" evidence="8"/>
<keyword evidence="10" id="KW-1185">Reference proteome</keyword>
<keyword evidence="7" id="KW-0456">Lyase</keyword>
<evidence type="ECO:0000256" key="2">
    <source>
        <dbReference type="ARBA" id="ARBA00022670"/>
    </source>
</evidence>
<dbReference type="Pfam" id="PF02586">
    <property type="entry name" value="SRAP"/>
    <property type="match status" value="1"/>
</dbReference>
<evidence type="ECO:0000256" key="4">
    <source>
        <dbReference type="ARBA" id="ARBA00022801"/>
    </source>
</evidence>
<sequence length="119" mass="13382">PIVRRVNDAFTTDPATFGIVPRRHIPDGVKVFDTMNARAESIGQKRSFRSAWTKLQLCLIPTERFYEPDYETGKAVRWRIGLASGEPLAIAGLWRCFSLLNLTCLSCNPQLLSKESLVS</sequence>
<gene>
    <name evidence="9" type="ORF">PQR57_42610</name>
</gene>
<reference evidence="9 10" key="1">
    <citation type="journal article" date="2024" name="Chem. Sci.">
        <title>Discovery of megapolipeptins by genome mining of a Burkholderiales bacteria collection.</title>
        <authorList>
            <person name="Paulo B.S."/>
            <person name="Recchia M.J.J."/>
            <person name="Lee S."/>
            <person name="Fergusson C.H."/>
            <person name="Romanowski S.B."/>
            <person name="Hernandez A."/>
            <person name="Krull N."/>
            <person name="Liu D.Y."/>
            <person name="Cavanagh H."/>
            <person name="Bos A."/>
            <person name="Gray C.A."/>
            <person name="Murphy B.T."/>
            <person name="Linington R.G."/>
            <person name="Eustaquio A.S."/>
        </authorList>
    </citation>
    <scope>NUCLEOTIDE SEQUENCE [LARGE SCALE GENOMIC DNA]</scope>
    <source>
        <strain evidence="9 10">RL17-350-BIC-A</strain>
    </source>
</reference>
<protein>
    <recommendedName>
        <fullName evidence="8">Abasic site processing protein</fullName>
        <ecNumber evidence="8">3.4.-.-</ecNumber>
    </recommendedName>
</protein>
<dbReference type="Gene3D" id="3.90.1680.10">
    <property type="entry name" value="SOS response associated peptidase-like"/>
    <property type="match status" value="1"/>
</dbReference>
<dbReference type="SUPFAM" id="SSF143081">
    <property type="entry name" value="BB1717-like"/>
    <property type="match status" value="1"/>
</dbReference>
<comment type="similarity">
    <text evidence="1 8">Belongs to the SOS response-associated peptidase family.</text>
</comment>
<evidence type="ECO:0000256" key="7">
    <source>
        <dbReference type="ARBA" id="ARBA00023239"/>
    </source>
</evidence>
<dbReference type="InterPro" id="IPR003738">
    <property type="entry name" value="SRAP"/>
</dbReference>
<keyword evidence="5" id="KW-0190">Covalent protein-DNA linkage</keyword>
<evidence type="ECO:0000256" key="6">
    <source>
        <dbReference type="ARBA" id="ARBA00023125"/>
    </source>
</evidence>
<evidence type="ECO:0000256" key="8">
    <source>
        <dbReference type="RuleBase" id="RU364100"/>
    </source>
</evidence>
<dbReference type="Proteomes" id="UP001629230">
    <property type="component" value="Unassembled WGS sequence"/>
</dbReference>
<keyword evidence="4 8" id="KW-0378">Hydrolase</keyword>